<dbReference type="CDD" id="cd00882">
    <property type="entry name" value="Ras_like_GTPase"/>
    <property type="match status" value="1"/>
</dbReference>
<dbReference type="AlphaFoldDB" id="A0A380ML47"/>
<dbReference type="PANTHER" id="PTHR42708:SF1">
    <property type="entry name" value="GLIDING MOTILITY PROTEIN MGLA"/>
    <property type="match status" value="1"/>
</dbReference>
<evidence type="ECO:0000313" key="1">
    <source>
        <dbReference type="EMBL" id="SUO91999.1"/>
    </source>
</evidence>
<dbReference type="GO" id="GO:0003924">
    <property type="term" value="F:GTPase activity"/>
    <property type="evidence" value="ECO:0007669"/>
    <property type="project" value="InterPro"/>
</dbReference>
<sequence length="176" mass="19504">MKEFKIIFAGSMGAGKTTAIQSLSDKEVVSTDVENTDTKSHSKLLTTVGIDYGQILLPPDVKIGLYGTPGQERFELVWRIVTEGALGAIILVDSSSTKAPEELPYYVEYFHKHKMDNIVVGLTHTDLPGYLSQEQALESLAKKKLQFPVFEVDSREKNDVLLLVETLIASIEAQIY</sequence>
<name>A0A380ML47_9GAMM</name>
<organism evidence="1 2">
    <name type="scientific">Suttonella indologenes</name>
    <dbReference type="NCBI Taxonomy" id="13276"/>
    <lineage>
        <taxon>Bacteria</taxon>
        <taxon>Pseudomonadati</taxon>
        <taxon>Pseudomonadota</taxon>
        <taxon>Gammaproteobacteria</taxon>
        <taxon>Cardiobacteriales</taxon>
        <taxon>Cardiobacteriaceae</taxon>
        <taxon>Suttonella</taxon>
    </lineage>
</organism>
<gene>
    <name evidence="1" type="ORF">NCTC10717_00340</name>
</gene>
<dbReference type="EMBL" id="UHIA01000003">
    <property type="protein sequence ID" value="SUO91999.1"/>
    <property type="molecule type" value="Genomic_DNA"/>
</dbReference>
<dbReference type="OrthoDB" id="4319884at2"/>
<protein>
    <submittedName>
        <fullName evidence="1">Small GTP-binding protein domain</fullName>
    </submittedName>
</protein>
<dbReference type="PANTHER" id="PTHR42708">
    <property type="entry name" value="ATP/GTP-BINDING PROTEIN-RELATED"/>
    <property type="match status" value="1"/>
</dbReference>
<proteinExistence type="predicted"/>
<dbReference type="InterPro" id="IPR052705">
    <property type="entry name" value="Gliding_Motility_GTPase"/>
</dbReference>
<reference evidence="1 2" key="1">
    <citation type="submission" date="2018-06" db="EMBL/GenBank/DDBJ databases">
        <authorList>
            <consortium name="Pathogen Informatics"/>
            <person name="Doyle S."/>
        </authorList>
    </citation>
    <scope>NUCLEOTIDE SEQUENCE [LARGE SCALE GENOMIC DNA]</scope>
    <source>
        <strain evidence="1 2">NCTC10717</strain>
    </source>
</reference>
<dbReference type="InterPro" id="IPR005225">
    <property type="entry name" value="Small_GTP-bd"/>
</dbReference>
<dbReference type="PRINTS" id="PR00449">
    <property type="entry name" value="RASTRNSFRMNG"/>
</dbReference>
<dbReference type="Pfam" id="PF00071">
    <property type="entry name" value="Ras"/>
    <property type="match status" value="1"/>
</dbReference>
<dbReference type="SUPFAM" id="SSF52540">
    <property type="entry name" value="P-loop containing nucleoside triphosphate hydrolases"/>
    <property type="match status" value="1"/>
</dbReference>
<keyword evidence="2" id="KW-1185">Reference proteome</keyword>
<evidence type="ECO:0000313" key="2">
    <source>
        <dbReference type="Proteomes" id="UP000254575"/>
    </source>
</evidence>
<dbReference type="InterPro" id="IPR001806">
    <property type="entry name" value="Small_GTPase"/>
</dbReference>
<dbReference type="SMART" id="SM00175">
    <property type="entry name" value="RAB"/>
    <property type="match status" value="1"/>
</dbReference>
<dbReference type="Proteomes" id="UP000254575">
    <property type="component" value="Unassembled WGS sequence"/>
</dbReference>
<dbReference type="InterPro" id="IPR027417">
    <property type="entry name" value="P-loop_NTPase"/>
</dbReference>
<dbReference type="GO" id="GO:0005525">
    <property type="term" value="F:GTP binding"/>
    <property type="evidence" value="ECO:0007669"/>
    <property type="project" value="InterPro"/>
</dbReference>
<dbReference type="RefSeq" id="WP_115217646.1">
    <property type="nucleotide sequence ID" value="NZ_UHIA01000003.1"/>
</dbReference>
<accession>A0A380ML47</accession>
<dbReference type="NCBIfam" id="TIGR00231">
    <property type="entry name" value="small_GTP"/>
    <property type="match status" value="1"/>
</dbReference>
<dbReference type="Gene3D" id="3.40.50.300">
    <property type="entry name" value="P-loop containing nucleotide triphosphate hydrolases"/>
    <property type="match status" value="1"/>
</dbReference>
<dbReference type="PROSITE" id="PS51419">
    <property type="entry name" value="RAB"/>
    <property type="match status" value="1"/>
</dbReference>